<accession>A0A3L6PKQ7</accession>
<evidence type="ECO:0000256" key="2">
    <source>
        <dbReference type="ARBA" id="ARBA00022729"/>
    </source>
</evidence>
<dbReference type="EMBL" id="PQIB02000017">
    <property type="protein sequence ID" value="RLM58195.1"/>
    <property type="molecule type" value="Genomic_DNA"/>
</dbReference>
<feature type="chain" id="PRO_5018316514" description="Leucine-rich repeat-containing N-terminal plant-type domain-containing protein" evidence="4">
    <location>
        <begin position="24"/>
        <end position="149"/>
    </location>
</feature>
<name>A0A3L6PKQ7_PANMI</name>
<dbReference type="InterPro" id="IPR032675">
    <property type="entry name" value="LRR_dom_sf"/>
</dbReference>
<dbReference type="Gene3D" id="3.80.10.10">
    <property type="entry name" value="Ribonuclease Inhibitor"/>
    <property type="match status" value="1"/>
</dbReference>
<keyword evidence="2 4" id="KW-0732">Signal</keyword>
<comment type="caution">
    <text evidence="6">The sequence shown here is derived from an EMBL/GenBank/DDBJ whole genome shotgun (WGS) entry which is preliminary data.</text>
</comment>
<dbReference type="Pfam" id="PF08263">
    <property type="entry name" value="LRRNT_2"/>
    <property type="match status" value="1"/>
</dbReference>
<protein>
    <recommendedName>
        <fullName evidence="5">Leucine-rich repeat-containing N-terminal plant-type domain-containing protein</fullName>
    </recommendedName>
</protein>
<sequence>METITVGQLRFLLIICSAHVVHGSFNSNETDQLSLVEFKKAITRDPQQVMLSWNDSTHFCNWEGVLCRVKNPHRVTSLNLSGCGLVGNISPSIGNLTFLRYLLLPNNVFMGQIPPPLGHLHRIRYIYLSNNTLQGEIPDFANCSSLKGI</sequence>
<dbReference type="AlphaFoldDB" id="A0A3L6PKQ7"/>
<reference evidence="7" key="1">
    <citation type="journal article" date="2019" name="Nat. Commun.">
        <title>The genome of broomcorn millet.</title>
        <authorList>
            <person name="Zou C."/>
            <person name="Miki D."/>
            <person name="Li D."/>
            <person name="Tang Q."/>
            <person name="Xiao L."/>
            <person name="Rajput S."/>
            <person name="Deng P."/>
            <person name="Jia W."/>
            <person name="Huang R."/>
            <person name="Zhang M."/>
            <person name="Sun Y."/>
            <person name="Hu J."/>
            <person name="Fu X."/>
            <person name="Schnable P.S."/>
            <person name="Li F."/>
            <person name="Zhang H."/>
            <person name="Feng B."/>
            <person name="Zhu X."/>
            <person name="Liu R."/>
            <person name="Schnable J.C."/>
            <person name="Zhu J.-K."/>
            <person name="Zhang H."/>
        </authorList>
    </citation>
    <scope>NUCLEOTIDE SEQUENCE [LARGE SCALE GENOMIC DNA]</scope>
</reference>
<dbReference type="PANTHER" id="PTHR48060">
    <property type="entry name" value="DNA DAMAGE-REPAIR/TOLERATION PROTEIN DRT100"/>
    <property type="match status" value="1"/>
</dbReference>
<keyword evidence="3" id="KW-0677">Repeat</keyword>
<evidence type="ECO:0000313" key="6">
    <source>
        <dbReference type="EMBL" id="RLM58195.1"/>
    </source>
</evidence>
<dbReference type="STRING" id="4540.A0A3L6PKQ7"/>
<evidence type="ECO:0000259" key="5">
    <source>
        <dbReference type="Pfam" id="PF08263"/>
    </source>
</evidence>
<keyword evidence="1" id="KW-0433">Leucine-rich repeat</keyword>
<dbReference type="InterPro" id="IPR001611">
    <property type="entry name" value="Leu-rich_rpt"/>
</dbReference>
<dbReference type="OrthoDB" id="686203at2759"/>
<feature type="domain" description="Leucine-rich repeat-containing N-terminal plant-type" evidence="5">
    <location>
        <begin position="29"/>
        <end position="67"/>
    </location>
</feature>
<dbReference type="InterPro" id="IPR013210">
    <property type="entry name" value="LRR_N_plant-typ"/>
</dbReference>
<feature type="signal peptide" evidence="4">
    <location>
        <begin position="1"/>
        <end position="23"/>
    </location>
</feature>
<dbReference type="SUPFAM" id="SSF52058">
    <property type="entry name" value="L domain-like"/>
    <property type="match status" value="1"/>
</dbReference>
<dbReference type="PANTHER" id="PTHR48060:SF21">
    <property type="entry name" value="L DOMAIN-LIKE PROTEIN"/>
    <property type="match status" value="1"/>
</dbReference>
<evidence type="ECO:0000313" key="7">
    <source>
        <dbReference type="Proteomes" id="UP000275267"/>
    </source>
</evidence>
<evidence type="ECO:0000256" key="4">
    <source>
        <dbReference type="SAM" id="SignalP"/>
    </source>
</evidence>
<proteinExistence type="predicted"/>
<organism evidence="6 7">
    <name type="scientific">Panicum miliaceum</name>
    <name type="common">Proso millet</name>
    <name type="synonym">Broomcorn millet</name>
    <dbReference type="NCBI Taxonomy" id="4540"/>
    <lineage>
        <taxon>Eukaryota</taxon>
        <taxon>Viridiplantae</taxon>
        <taxon>Streptophyta</taxon>
        <taxon>Embryophyta</taxon>
        <taxon>Tracheophyta</taxon>
        <taxon>Spermatophyta</taxon>
        <taxon>Magnoliopsida</taxon>
        <taxon>Liliopsida</taxon>
        <taxon>Poales</taxon>
        <taxon>Poaceae</taxon>
        <taxon>PACMAD clade</taxon>
        <taxon>Panicoideae</taxon>
        <taxon>Panicodae</taxon>
        <taxon>Paniceae</taxon>
        <taxon>Panicinae</taxon>
        <taxon>Panicum</taxon>
        <taxon>Panicum sect. Panicum</taxon>
    </lineage>
</organism>
<dbReference type="FunFam" id="3.80.10.10:FF:000565">
    <property type="entry name" value="Leucine-rich repeat receptor-like kinase protein FLORAL ORGAN NUMBER1"/>
    <property type="match status" value="1"/>
</dbReference>
<dbReference type="Proteomes" id="UP000275267">
    <property type="component" value="Unassembled WGS sequence"/>
</dbReference>
<dbReference type="Pfam" id="PF00560">
    <property type="entry name" value="LRR_1"/>
    <property type="match status" value="3"/>
</dbReference>
<gene>
    <name evidence="6" type="ORF">C2845_PM18G01880</name>
</gene>
<dbReference type="InterPro" id="IPR053211">
    <property type="entry name" value="DNA_repair-toleration"/>
</dbReference>
<keyword evidence="7" id="KW-1185">Reference proteome</keyword>
<evidence type="ECO:0000256" key="1">
    <source>
        <dbReference type="ARBA" id="ARBA00022614"/>
    </source>
</evidence>
<evidence type="ECO:0000256" key="3">
    <source>
        <dbReference type="ARBA" id="ARBA00022737"/>
    </source>
</evidence>